<dbReference type="EMBL" id="PGCJ01000122">
    <property type="protein sequence ID" value="PLW46078.1"/>
    <property type="molecule type" value="Genomic_DNA"/>
</dbReference>
<reference evidence="1 2" key="1">
    <citation type="submission" date="2017-11" db="EMBL/GenBank/DDBJ databases">
        <title>De novo assembly and phasing of dikaryotic genomes from two isolates of Puccinia coronata f. sp. avenae, the causal agent of oat crown rust.</title>
        <authorList>
            <person name="Miller M.E."/>
            <person name="Zhang Y."/>
            <person name="Omidvar V."/>
            <person name="Sperschneider J."/>
            <person name="Schwessinger B."/>
            <person name="Raley C."/>
            <person name="Palmer J.M."/>
            <person name="Garnica D."/>
            <person name="Upadhyaya N."/>
            <person name="Rathjen J."/>
            <person name="Taylor J.M."/>
            <person name="Park R.F."/>
            <person name="Dodds P.N."/>
            <person name="Hirsch C.D."/>
            <person name="Kianian S.F."/>
            <person name="Figueroa M."/>
        </authorList>
    </citation>
    <scope>NUCLEOTIDE SEQUENCE [LARGE SCALE GENOMIC DNA]</scope>
    <source>
        <strain evidence="1">12NC29</strain>
    </source>
</reference>
<keyword evidence="2" id="KW-1185">Reference proteome</keyword>
<proteinExistence type="predicted"/>
<dbReference type="Proteomes" id="UP000235388">
    <property type="component" value="Unassembled WGS sequence"/>
</dbReference>
<comment type="caution">
    <text evidence="1">The sequence shown here is derived from an EMBL/GenBank/DDBJ whole genome shotgun (WGS) entry which is preliminary data.</text>
</comment>
<name>A0A2N5V808_9BASI</name>
<organism evidence="1 2">
    <name type="scientific">Puccinia coronata f. sp. avenae</name>
    <dbReference type="NCBI Taxonomy" id="200324"/>
    <lineage>
        <taxon>Eukaryota</taxon>
        <taxon>Fungi</taxon>
        <taxon>Dikarya</taxon>
        <taxon>Basidiomycota</taxon>
        <taxon>Pucciniomycotina</taxon>
        <taxon>Pucciniomycetes</taxon>
        <taxon>Pucciniales</taxon>
        <taxon>Pucciniaceae</taxon>
        <taxon>Puccinia</taxon>
    </lineage>
</organism>
<accession>A0A2N5V808</accession>
<protein>
    <submittedName>
        <fullName evidence="1">Uncharacterized protein</fullName>
    </submittedName>
</protein>
<evidence type="ECO:0000313" key="1">
    <source>
        <dbReference type="EMBL" id="PLW46078.1"/>
    </source>
</evidence>
<dbReference type="OrthoDB" id="2495937at2759"/>
<sequence>MVIGKGAAIPHKVREYSKRVFVWTRSKPCREHINHVELAIIVPLDYVQYSTLYRIADNKRGYYLSRNEMALLKLLGEDNPTFGVKSTWLGKLEYNPEEQGGLNELFERIKKALQTVVESPPGRSIRWCSMAWVFTIIKEEGSRGVFSRGRLGRVKETVKEIL</sequence>
<evidence type="ECO:0000313" key="2">
    <source>
        <dbReference type="Proteomes" id="UP000235388"/>
    </source>
</evidence>
<dbReference type="AlphaFoldDB" id="A0A2N5V808"/>
<gene>
    <name evidence="1" type="ORF">PCANC_11571</name>
</gene>